<keyword evidence="4" id="KW-1185">Reference proteome</keyword>
<dbReference type="RefSeq" id="WP_067598811.1">
    <property type="nucleotide sequence ID" value="NZ_CP015963.1"/>
</dbReference>
<name>A0A562UN60_9SPHN</name>
<dbReference type="STRING" id="476157.GCA_001663155_01287"/>
<feature type="transmembrane region" description="Helical" evidence="1">
    <location>
        <begin position="21"/>
        <end position="43"/>
    </location>
</feature>
<accession>A0A562UN60</accession>
<evidence type="ECO:0000313" key="3">
    <source>
        <dbReference type="EMBL" id="TWJ07065.1"/>
    </source>
</evidence>
<keyword evidence="1" id="KW-0472">Membrane</keyword>
<dbReference type="Pfam" id="PF07811">
    <property type="entry name" value="TadE"/>
    <property type="match status" value="1"/>
</dbReference>
<gene>
    <name evidence="3" type="ORF">JN10_2613</name>
</gene>
<evidence type="ECO:0000313" key="4">
    <source>
        <dbReference type="Proteomes" id="UP000320547"/>
    </source>
</evidence>
<dbReference type="OrthoDB" id="7187024at2"/>
<reference evidence="3 4" key="1">
    <citation type="submission" date="2019-07" db="EMBL/GenBank/DDBJ databases">
        <title>Genomic Encyclopedia of Archaeal and Bacterial Type Strains, Phase II (KMG-II): from individual species to whole genera.</title>
        <authorList>
            <person name="Goeker M."/>
        </authorList>
    </citation>
    <scope>NUCLEOTIDE SEQUENCE [LARGE SCALE GENOMIC DNA]</scope>
    <source>
        <strain evidence="3 4">ATCC BAA-2084</strain>
    </source>
</reference>
<organism evidence="3 4">
    <name type="scientific">Altererythrobacter ishigakiensis</name>
    <dbReference type="NCBI Taxonomy" id="476157"/>
    <lineage>
        <taxon>Bacteria</taxon>
        <taxon>Pseudomonadati</taxon>
        <taxon>Pseudomonadota</taxon>
        <taxon>Alphaproteobacteria</taxon>
        <taxon>Sphingomonadales</taxon>
        <taxon>Erythrobacteraceae</taxon>
        <taxon>Altererythrobacter</taxon>
    </lineage>
</organism>
<dbReference type="InterPro" id="IPR012495">
    <property type="entry name" value="TadE-like_dom"/>
</dbReference>
<sequence length="208" mass="22292">MSIHSFLDRFARDESGLAAEFALVLPLFLLLLLGTIDVGIYSWRINQLEKATQAGARYAAVTDPVTSGLDVSFVNQTIGGTQIQQGDRLPQLDFYVRCDSTGCDPCQGTDCGTLGPIAFQSIAFGNLADRMRAYYPGVQDANIRVEYRGSGLGYAGDPNGPDAAPLITVRLVNLQYTPVTLSPIGTSVDLPDFAYSITAEDANGSRSN</sequence>
<feature type="domain" description="TadE-like" evidence="2">
    <location>
        <begin position="18"/>
        <end position="57"/>
    </location>
</feature>
<protein>
    <submittedName>
        <fullName evidence="3">TadE-like protein</fullName>
    </submittedName>
</protein>
<keyword evidence="1" id="KW-1133">Transmembrane helix</keyword>
<evidence type="ECO:0000259" key="2">
    <source>
        <dbReference type="Pfam" id="PF07811"/>
    </source>
</evidence>
<dbReference type="AlphaFoldDB" id="A0A562UN60"/>
<keyword evidence="1" id="KW-0812">Transmembrane</keyword>
<dbReference type="Proteomes" id="UP000320547">
    <property type="component" value="Unassembled WGS sequence"/>
</dbReference>
<evidence type="ECO:0000256" key="1">
    <source>
        <dbReference type="SAM" id="Phobius"/>
    </source>
</evidence>
<comment type="caution">
    <text evidence="3">The sequence shown here is derived from an EMBL/GenBank/DDBJ whole genome shotgun (WGS) entry which is preliminary data.</text>
</comment>
<proteinExistence type="predicted"/>
<dbReference type="EMBL" id="VLLK01000002">
    <property type="protein sequence ID" value="TWJ07065.1"/>
    <property type="molecule type" value="Genomic_DNA"/>
</dbReference>